<evidence type="ECO:0000256" key="4">
    <source>
        <dbReference type="ARBA" id="ARBA00022729"/>
    </source>
</evidence>
<feature type="transmembrane region" description="Helical" evidence="8">
    <location>
        <begin position="29"/>
        <end position="46"/>
    </location>
</feature>
<dbReference type="GO" id="GO:0046872">
    <property type="term" value="F:metal ion binding"/>
    <property type="evidence" value="ECO:0007669"/>
    <property type="project" value="UniProtKB-KW"/>
</dbReference>
<evidence type="ECO:0000256" key="8">
    <source>
        <dbReference type="SAM" id="Phobius"/>
    </source>
</evidence>
<dbReference type="CDD" id="cd16029">
    <property type="entry name" value="4-S"/>
    <property type="match status" value="3"/>
</dbReference>
<dbReference type="PANTHER" id="PTHR10342">
    <property type="entry name" value="ARYLSULFATASE"/>
    <property type="match status" value="1"/>
</dbReference>
<dbReference type="InterPro" id="IPR000917">
    <property type="entry name" value="Sulfatase_N"/>
</dbReference>
<dbReference type="GO" id="GO:0008484">
    <property type="term" value="F:sulfuric ester hydrolase activity"/>
    <property type="evidence" value="ECO:0007669"/>
    <property type="project" value="InterPro"/>
</dbReference>
<dbReference type="FunFam" id="3.40.720.10:FF:000023">
    <property type="entry name" value="Arylsulfatase A"/>
    <property type="match status" value="2"/>
</dbReference>
<keyword evidence="4" id="KW-0732">Signal</keyword>
<keyword evidence="8" id="KW-0812">Transmembrane</keyword>
<feature type="domain" description="Sulfatase N-terminal" evidence="9">
    <location>
        <begin position="428"/>
        <end position="514"/>
    </location>
</feature>
<dbReference type="PROSITE" id="PS00523">
    <property type="entry name" value="SULFATASE_1"/>
    <property type="match status" value="2"/>
</dbReference>
<dbReference type="Pfam" id="PF00884">
    <property type="entry name" value="Sulfatase"/>
    <property type="match status" value="4"/>
</dbReference>
<dbReference type="InterPro" id="IPR017850">
    <property type="entry name" value="Alkaline_phosphatase_core_sf"/>
</dbReference>
<evidence type="ECO:0000256" key="1">
    <source>
        <dbReference type="ARBA" id="ARBA00001913"/>
    </source>
</evidence>
<dbReference type="Gene3D" id="3.40.720.10">
    <property type="entry name" value="Alkaline Phosphatase, subunit A"/>
    <property type="match status" value="4"/>
</dbReference>
<sequence>MKIARDDSAAKLGCSSTQHIGKDIRVMRILWFLSKLVLLSSVTLAIKQNSKPNIIFILADDLGWDDVSFHGSEQIPTPNLDGLASSGVILNNYYVQSICTPTRSAIMTGRYPIHTGMQHDVILASQPYGLGLNETLLPQYLKELGYATHAVGKWHLGFFKTDYTPTRRGFDTFFGYYCGKEDYWDHSNRETNGWGLDLHNNTEHTFQPVWTEWGQYSTDMFTERAIDIIKKHDPSKPLFLYLPYQAVHSANYIQPIQAPPDEIKKFSHIKDENRRIFAAVVSILDQRVGQLVDALKGSGLYNNSVIVFSTDNGGPANGYDMNMACNFPLRGVKWTLWEGGVRGAGFVHSPLLAQKGRVSMDLMHVTDWLPTLYSVAGGDIHKLRNVDGYDMWDTLSQASLCPREEILLNIDPVRGDSALRFRQWKLLLVDALKGSGLYDNSIIVFSTDNGGPANGLNMNMACNFPLRGVKFTLWEGGVRGAGFVHSPLLAQKGRVSMDLMHATDWLPTLYSVAGGDIHKLRNVDGYDMWDTLSRASLCPREEILLNIDPVRGDSALRFRQWKLLVNISTDWSGWYAPPGIEYSNHSTRAAHASLKNAVVTCGEPPSSPPECTSELGPCLFDVLADPCEYVNQAKNHPDVVDGMLLWLKEYRETMVPPRNKPFDPNANPNNFVFVSLLLHGLPLSSATKQSSKPHIIFIVADDLGWDDVSFHGSEQIPTPNLDGLANSGIILNNYYVQHICTPTRSAIMTGRYPIHTGMQHYVIEAAQPYGLGLNETLLPQHLKQLGYATHAVGKWHLGFFKTEYTPTKRGFDSFFGYWCGKEDYWDHSNKEVFGWGLDLRDNLEPAFTDWGNYSTDLFTAKAIDVIQKHDPSQPLFLYLPYQAVHSANYIQPLQAPPSEIKKFSNIEDVNRRIFAAMVSTLDQGVGKVINALQSQGLYNNSVIVFTTDNGGPAAGFDLNSACNFPLRGVKATLWEGGVRGAGFVHSPLLSTKGRVSMEMMHVTDWLPTLYSLAGGDIHDLGVVDGFDMWETLSNATESPRKEILHNIDPMSGYSALRFGDWKLIVNASTRSKSWSGWYAPPGLDNYNHAIRGATLKKAVVTCGKPPSSPSECTRESGPCLFNVADDPCEYVDLAKNESELVESMLKRLEGFKETMVPPRNQPLDPKANPNNFGGLSKMQLTLLSRVLVFALLSHLPWSCAAKESSKPHIIFIVADDLGWDDVSFHGSDQIPTPNIDKLAKDGVILNNYYVQPICTPTRSAIMTGKHPIHTGMQSGVILAAQPYGLGLNETLIPQYLKEFGYATHGVGKWHLGFFKSEYTPTKRGFDSFFGYWSGKEDYWDHSSDAPGQGWGLDFHNNTKNEFTKWGMYSTELFTTLAVDIIQSHNHSKPLYLYLPHQAVHSANGIQPLQAPEKLIKKFKHIEDERRRIYAAMVTALDDSVGKVADALVANGLYNNSVIVFTTDNGGPANGFDKNMASNFPLRGVKATLWEGGVRGAAFVHSPLLKSSGRVSLDLMHVSDWVPTLYGLAGGDTSKLTDLDGVDMWDTISKGESSPRQELLHNIHPSGGEAAMRYGQWKIVVNASKGWNGWYPPPEYEKSNIYNNTLKNAAVKCDQPPSDPPTCTKSEGPCLFDIEKDPCEYVNLASQHNDIVQELLAKLEKYRKSSVTPRNQPIDPKANPIYHGGAWIAWDD</sequence>
<proteinExistence type="inferred from homology"/>
<evidence type="ECO:0000256" key="6">
    <source>
        <dbReference type="ARBA" id="ARBA00022837"/>
    </source>
</evidence>
<evidence type="ECO:0000259" key="9">
    <source>
        <dbReference type="Pfam" id="PF00884"/>
    </source>
</evidence>
<comment type="cofactor">
    <cofactor evidence="1">
        <name>Ca(2+)</name>
        <dbReference type="ChEBI" id="CHEBI:29108"/>
    </cofactor>
</comment>
<feature type="domain" description="Sulfatase N-terminal" evidence="9">
    <location>
        <begin position="1207"/>
        <end position="1529"/>
    </location>
</feature>
<dbReference type="EMBL" id="RCHS01000755">
    <property type="protein sequence ID" value="RMX56999.1"/>
    <property type="molecule type" value="Genomic_DNA"/>
</dbReference>
<dbReference type="InterPro" id="IPR024607">
    <property type="entry name" value="Sulfatase_CS"/>
</dbReference>
<feature type="domain" description="Sulfatase N-terminal" evidence="9">
    <location>
        <begin position="693"/>
        <end position="1014"/>
    </location>
</feature>
<dbReference type="PROSITE" id="PS00149">
    <property type="entry name" value="SULFATASE_2"/>
    <property type="match status" value="3"/>
</dbReference>
<feature type="domain" description="Sulfatase N-terminal" evidence="9">
    <location>
        <begin position="52"/>
        <end position="377"/>
    </location>
</feature>
<dbReference type="PANTHER" id="PTHR10342:SF273">
    <property type="entry name" value="RE14504P"/>
    <property type="match status" value="1"/>
</dbReference>
<evidence type="ECO:0000313" key="10">
    <source>
        <dbReference type="EMBL" id="RMX56999.1"/>
    </source>
</evidence>
<organism evidence="10 11">
    <name type="scientific">Pocillopora damicornis</name>
    <name type="common">Cauliflower coral</name>
    <name type="synonym">Millepora damicornis</name>
    <dbReference type="NCBI Taxonomy" id="46731"/>
    <lineage>
        <taxon>Eukaryota</taxon>
        <taxon>Metazoa</taxon>
        <taxon>Cnidaria</taxon>
        <taxon>Anthozoa</taxon>
        <taxon>Hexacorallia</taxon>
        <taxon>Scleractinia</taxon>
        <taxon>Astrocoeniina</taxon>
        <taxon>Pocilloporidae</taxon>
        <taxon>Pocillopora</taxon>
    </lineage>
</organism>
<keyword evidence="8" id="KW-0472">Membrane</keyword>
<protein>
    <recommendedName>
        <fullName evidence="9">Sulfatase N-terminal domain-containing protein</fullName>
    </recommendedName>
</protein>
<keyword evidence="7" id="KW-0325">Glycoprotein</keyword>
<keyword evidence="8" id="KW-1133">Transmembrane helix</keyword>
<evidence type="ECO:0000256" key="5">
    <source>
        <dbReference type="ARBA" id="ARBA00022801"/>
    </source>
</evidence>
<keyword evidence="6" id="KW-0106">Calcium</keyword>
<dbReference type="InterPro" id="IPR047115">
    <property type="entry name" value="ARSB"/>
</dbReference>
<evidence type="ECO:0000313" key="11">
    <source>
        <dbReference type="Proteomes" id="UP000275408"/>
    </source>
</evidence>
<evidence type="ECO:0000256" key="3">
    <source>
        <dbReference type="ARBA" id="ARBA00022723"/>
    </source>
</evidence>
<reference evidence="10 11" key="1">
    <citation type="journal article" date="2018" name="Sci. Rep.">
        <title>Comparative analysis of the Pocillopora damicornis genome highlights role of immune system in coral evolution.</title>
        <authorList>
            <person name="Cunning R."/>
            <person name="Bay R.A."/>
            <person name="Gillette P."/>
            <person name="Baker A.C."/>
            <person name="Traylor-Knowles N."/>
        </authorList>
    </citation>
    <scope>NUCLEOTIDE SEQUENCE [LARGE SCALE GENOMIC DNA]</scope>
    <source>
        <strain evidence="10">RSMAS</strain>
        <tissue evidence="10">Whole animal</tissue>
    </source>
</reference>
<keyword evidence="3" id="KW-0479">Metal-binding</keyword>
<evidence type="ECO:0000256" key="2">
    <source>
        <dbReference type="ARBA" id="ARBA00008779"/>
    </source>
</evidence>
<gene>
    <name evidence="10" type="ORF">pdam_00016150</name>
</gene>
<dbReference type="STRING" id="46731.A0A3M6UTT0"/>
<comment type="caution">
    <text evidence="10">The sequence shown here is derived from an EMBL/GenBank/DDBJ whole genome shotgun (WGS) entry which is preliminary data.</text>
</comment>
<dbReference type="Gene3D" id="3.30.1120.10">
    <property type="match status" value="4"/>
</dbReference>
<accession>A0A3M6UTT0</accession>
<dbReference type="Proteomes" id="UP000275408">
    <property type="component" value="Unassembled WGS sequence"/>
</dbReference>
<dbReference type="SUPFAM" id="SSF53649">
    <property type="entry name" value="Alkaline phosphatase-like"/>
    <property type="match status" value="4"/>
</dbReference>
<name>A0A3M6UTT0_POCDA</name>
<keyword evidence="5" id="KW-0378">Hydrolase</keyword>
<keyword evidence="11" id="KW-1185">Reference proteome</keyword>
<comment type="similarity">
    <text evidence="2">Belongs to the sulfatase family.</text>
</comment>
<evidence type="ECO:0000256" key="7">
    <source>
        <dbReference type="ARBA" id="ARBA00023180"/>
    </source>
</evidence>
<dbReference type="OrthoDB" id="103349at2759"/>